<evidence type="ECO:0000256" key="2">
    <source>
        <dbReference type="ARBA" id="ARBA00009142"/>
    </source>
</evidence>
<dbReference type="GO" id="GO:0016020">
    <property type="term" value="C:membrane"/>
    <property type="evidence" value="ECO:0007669"/>
    <property type="project" value="UniProtKB-SubCell"/>
</dbReference>
<comment type="subcellular location">
    <subcellularLocation>
        <location evidence="1">Membrane</location>
        <topology evidence="1">Multi-pass membrane protein</topology>
    </subcellularLocation>
</comment>
<reference evidence="7 8" key="1">
    <citation type="journal article" date="2021" name="Nat. Commun.">
        <title>Incipient diploidization of the medicinal plant Perilla within 10,000 years.</title>
        <authorList>
            <person name="Zhang Y."/>
            <person name="Shen Q."/>
            <person name="Leng L."/>
            <person name="Zhang D."/>
            <person name="Chen S."/>
            <person name="Shi Y."/>
            <person name="Ning Z."/>
            <person name="Chen S."/>
        </authorList>
    </citation>
    <scope>NUCLEOTIDE SEQUENCE [LARGE SCALE GENOMIC DNA]</scope>
    <source>
        <strain evidence="8">cv. PC099</strain>
    </source>
</reference>
<comment type="similarity">
    <text evidence="2">Belongs to the 4-toluene sulfonate uptake permease (TSUP) (TC 2.A.102) family.</text>
</comment>
<name>A0AAD4J4G9_PERFH</name>
<evidence type="ECO:0000313" key="8">
    <source>
        <dbReference type="Proteomes" id="UP001190926"/>
    </source>
</evidence>
<protein>
    <submittedName>
        <fullName evidence="7">Sulfite exporter TauE/SafE family protein</fullName>
    </submittedName>
</protein>
<feature type="transmembrane region" description="Helical" evidence="6">
    <location>
        <begin position="377"/>
        <end position="399"/>
    </location>
</feature>
<feature type="transmembrane region" description="Helical" evidence="6">
    <location>
        <begin position="312"/>
        <end position="337"/>
    </location>
</feature>
<dbReference type="Proteomes" id="UP001190926">
    <property type="component" value="Unassembled WGS sequence"/>
</dbReference>
<dbReference type="PANTHER" id="PTHR14255">
    <property type="entry name" value="CEREBLON"/>
    <property type="match status" value="1"/>
</dbReference>
<dbReference type="GO" id="GO:0031464">
    <property type="term" value="C:Cul4A-RING E3 ubiquitin ligase complex"/>
    <property type="evidence" value="ECO:0007669"/>
    <property type="project" value="TreeGrafter"/>
</dbReference>
<feature type="transmembrane region" description="Helical" evidence="6">
    <location>
        <begin position="349"/>
        <end position="371"/>
    </location>
</feature>
<dbReference type="InterPro" id="IPR002781">
    <property type="entry name" value="TM_pro_TauE-like"/>
</dbReference>
<feature type="transmembrane region" description="Helical" evidence="6">
    <location>
        <begin position="267"/>
        <end position="288"/>
    </location>
</feature>
<evidence type="ECO:0000256" key="5">
    <source>
        <dbReference type="ARBA" id="ARBA00023136"/>
    </source>
</evidence>
<gene>
    <name evidence="7" type="ORF">C2S53_008897</name>
</gene>
<dbReference type="GO" id="GO:0016567">
    <property type="term" value="P:protein ubiquitination"/>
    <property type="evidence" value="ECO:0007669"/>
    <property type="project" value="TreeGrafter"/>
</dbReference>
<dbReference type="Pfam" id="PF01925">
    <property type="entry name" value="TauE"/>
    <property type="match status" value="2"/>
</dbReference>
<evidence type="ECO:0000256" key="6">
    <source>
        <dbReference type="SAM" id="Phobius"/>
    </source>
</evidence>
<evidence type="ECO:0000313" key="7">
    <source>
        <dbReference type="EMBL" id="KAH6826701.1"/>
    </source>
</evidence>
<feature type="transmembrane region" description="Helical" evidence="6">
    <location>
        <begin position="66"/>
        <end position="99"/>
    </location>
</feature>
<dbReference type="AlphaFoldDB" id="A0AAD4J4G9"/>
<proteinExistence type="inferred from homology"/>
<dbReference type="PANTHER" id="PTHR14255:SF3">
    <property type="entry name" value="SULFITE EXPORTER TAUE_SAFE FAMILY PROTEIN 5-RELATED"/>
    <property type="match status" value="1"/>
</dbReference>
<dbReference type="EMBL" id="SDAM02000162">
    <property type="protein sequence ID" value="KAH6826701.1"/>
    <property type="molecule type" value="Genomic_DNA"/>
</dbReference>
<evidence type="ECO:0000256" key="1">
    <source>
        <dbReference type="ARBA" id="ARBA00004141"/>
    </source>
</evidence>
<comment type="caution">
    <text evidence="7">The sequence shown here is derived from an EMBL/GenBank/DDBJ whole genome shotgun (WGS) entry which is preliminary data.</text>
</comment>
<keyword evidence="5 6" id="KW-0472">Membrane</keyword>
<feature type="transmembrane region" description="Helical" evidence="6">
    <location>
        <begin position="227"/>
        <end position="247"/>
    </location>
</feature>
<keyword evidence="4 6" id="KW-1133">Transmembrane helix</keyword>
<feature type="transmembrane region" description="Helical" evidence="6">
    <location>
        <begin position="166"/>
        <end position="184"/>
    </location>
</feature>
<keyword evidence="3 6" id="KW-0812">Transmembrane</keyword>
<feature type="transmembrane region" description="Helical" evidence="6">
    <location>
        <begin position="411"/>
        <end position="433"/>
    </location>
</feature>
<evidence type="ECO:0000256" key="4">
    <source>
        <dbReference type="ARBA" id="ARBA00022989"/>
    </source>
</evidence>
<sequence length="451" mass="49313">MKLNKLEVMNHKLILTHVFLLIFSYTLFTSHAKPSLSISETLLFRQTLNSTHPPSLHGDFKPNLQFVVAGILSFFAAAVSSAGGIGGGGLFIPILTIVVGLDLKRASSYTAFMVTGGLIPSVASKLLARRRDGKPVIDYDIALLSEPCMLLGVSCGVICNLVLPEWLIAIFFAIFLVFCTYKTFKSGISIWKRESEGKIENEVGTSQLPLSRNEEDDNDDGKLEFPIWLKLGLLVLIWLSFFVLYLLRGNGDGQGILNIEACGTGYWILSSIQIPLALIFTAWIMFFLHNNAPTQEIRIHGVETRRTLSSMLFFPITALLVGLLGGVFGIGGGMIISPLLLEIGKEPEVTAATCSFMVFFSSIMSATQYLLLGIGHYLYDVLTYTTICGVASLVGLTVAQRAVKKYQRASLIVFTVAAGMALSLVLMTIYGVVQVWEDYTTGKSMGFNKPC</sequence>
<evidence type="ECO:0000256" key="3">
    <source>
        <dbReference type="ARBA" id="ARBA00022692"/>
    </source>
</evidence>
<keyword evidence="8" id="KW-1185">Reference proteome</keyword>
<accession>A0AAD4J4G9</accession>
<organism evidence="7 8">
    <name type="scientific">Perilla frutescens var. hirtella</name>
    <name type="common">Perilla citriodora</name>
    <name type="synonym">Perilla setoyensis</name>
    <dbReference type="NCBI Taxonomy" id="608512"/>
    <lineage>
        <taxon>Eukaryota</taxon>
        <taxon>Viridiplantae</taxon>
        <taxon>Streptophyta</taxon>
        <taxon>Embryophyta</taxon>
        <taxon>Tracheophyta</taxon>
        <taxon>Spermatophyta</taxon>
        <taxon>Magnoliopsida</taxon>
        <taxon>eudicotyledons</taxon>
        <taxon>Gunneridae</taxon>
        <taxon>Pentapetalae</taxon>
        <taxon>asterids</taxon>
        <taxon>lamiids</taxon>
        <taxon>Lamiales</taxon>
        <taxon>Lamiaceae</taxon>
        <taxon>Nepetoideae</taxon>
        <taxon>Elsholtzieae</taxon>
        <taxon>Perilla</taxon>
    </lineage>
</organism>